<dbReference type="Pfam" id="PF03435">
    <property type="entry name" value="Sacchrp_dh_NADP"/>
    <property type="match status" value="1"/>
</dbReference>
<evidence type="ECO:0000256" key="1">
    <source>
        <dbReference type="ARBA" id="ARBA00023002"/>
    </source>
</evidence>
<dbReference type="OrthoDB" id="9769367at2"/>
<gene>
    <name evidence="4" type="primary">lysDH_2</name>
    <name evidence="4" type="ORF">BN990_04420</name>
</gene>
<dbReference type="Proteomes" id="UP000028875">
    <property type="component" value="Unassembled WGS sequence"/>
</dbReference>
<name>A0A024QIN7_9BACI</name>
<dbReference type="Gene3D" id="3.30.360.10">
    <property type="entry name" value="Dihydrodipicolinate Reductase, domain 2"/>
    <property type="match status" value="1"/>
</dbReference>
<dbReference type="Pfam" id="PF16653">
    <property type="entry name" value="Sacchrp_dh_C"/>
    <property type="match status" value="1"/>
</dbReference>
<dbReference type="SUPFAM" id="SSF55347">
    <property type="entry name" value="Glyceraldehyde-3-phosphate dehydrogenase-like, C-terminal domain"/>
    <property type="match status" value="1"/>
</dbReference>
<dbReference type="PANTHER" id="PTHR11133">
    <property type="entry name" value="SACCHAROPINE DEHYDROGENASE"/>
    <property type="match status" value="1"/>
</dbReference>
<feature type="domain" description="Saccharopine dehydrogenase-like C-terminal" evidence="3">
    <location>
        <begin position="129"/>
        <end position="375"/>
    </location>
</feature>
<evidence type="ECO:0000259" key="2">
    <source>
        <dbReference type="Pfam" id="PF03435"/>
    </source>
</evidence>
<evidence type="ECO:0000313" key="5">
    <source>
        <dbReference type="Proteomes" id="UP000028875"/>
    </source>
</evidence>
<keyword evidence="1" id="KW-0560">Oxidoreductase</keyword>
<proteinExistence type="predicted"/>
<evidence type="ECO:0000259" key="3">
    <source>
        <dbReference type="Pfam" id="PF16653"/>
    </source>
</evidence>
<dbReference type="InterPro" id="IPR032095">
    <property type="entry name" value="Sacchrp_dh-like_C"/>
</dbReference>
<accession>A0A024QIN7</accession>
<feature type="domain" description="Saccharopine dehydrogenase NADP binding" evidence="2">
    <location>
        <begin position="3"/>
        <end position="125"/>
    </location>
</feature>
<dbReference type="InterPro" id="IPR051168">
    <property type="entry name" value="AASS"/>
</dbReference>
<sequence>MKIGVLGSGLMGKEAARDLAASDDVTSIGLADIDIARAQQVCDQLKSAKLSAYQVNAADQQDLANYMRQFDVIINALFYSFNEIVAKTAIEVGVSAVDLGGHIGHVTDKVLTLKEQAKAAGVTLIPDLGVAPGMINILSGLGNSRLDHLDSIKLYVGGIPVKPEAPLEYNHVFSMEGVFDHYTDPSLIIRNGIKQEIPSLSEVERVYFEKFGPLEAFHTSGGTSTLSISYPHLKTLEYKTIRYPGHAEKFKLLVDLNLTKAGYEVEMNGQKVSPRDVFLKVLDPIVELGDKDDAVLLRVIVSGEKEGRQKTYAYEMTTYKDRANQVTAMARATANTISVVAQMIGNNKITKKGVYPPEQIVPGEVYIAEMEKRGVMIVEKESTEKTHVNT</sequence>
<dbReference type="AlphaFoldDB" id="A0A024QIN7"/>
<dbReference type="GO" id="GO:0016491">
    <property type="term" value="F:oxidoreductase activity"/>
    <property type="evidence" value="ECO:0007669"/>
    <property type="project" value="UniProtKB-KW"/>
</dbReference>
<dbReference type="eggNOG" id="COG1748">
    <property type="taxonomic scope" value="Bacteria"/>
</dbReference>
<dbReference type="RefSeq" id="WP_038247421.1">
    <property type="nucleotide sequence ID" value="NZ_BNER01000005.1"/>
</dbReference>
<dbReference type="PANTHER" id="PTHR11133:SF22">
    <property type="entry name" value="ALPHA-AMINOADIPIC SEMIALDEHYDE SYNTHASE, MITOCHONDRIAL"/>
    <property type="match status" value="1"/>
</dbReference>
<reference evidence="5" key="2">
    <citation type="submission" date="2014-05" db="EMBL/GenBank/DDBJ databases">
        <title>Draft genome sequence of Virgibacillus massiliensis Vm-5.</title>
        <authorList>
            <person name="Khelaifia S."/>
            <person name="Croce O."/>
            <person name="Lagier J.C."/>
            <person name="Raoult D."/>
        </authorList>
    </citation>
    <scope>NUCLEOTIDE SEQUENCE [LARGE SCALE GENOMIC DNA]</scope>
    <source>
        <strain evidence="5">Vm-5</strain>
    </source>
</reference>
<reference evidence="4 5" key="1">
    <citation type="submission" date="2014-03" db="EMBL/GenBank/DDBJ databases">
        <authorList>
            <person name="Urmite Genomes U."/>
        </authorList>
    </citation>
    <scope>NUCLEOTIDE SEQUENCE [LARGE SCALE GENOMIC DNA]</scope>
    <source>
        <strain evidence="4 5">Vm-5</strain>
    </source>
</reference>
<dbReference type="InterPro" id="IPR005097">
    <property type="entry name" value="Sacchrp_dh_NADP-bd"/>
</dbReference>
<comment type="caution">
    <text evidence="4">The sequence shown here is derived from an EMBL/GenBank/DDBJ whole genome shotgun (WGS) entry which is preliminary data.</text>
</comment>
<dbReference type="Gene3D" id="3.40.50.720">
    <property type="entry name" value="NAD(P)-binding Rossmann-like Domain"/>
    <property type="match status" value="1"/>
</dbReference>
<dbReference type="SUPFAM" id="SSF51735">
    <property type="entry name" value="NAD(P)-binding Rossmann-fold domains"/>
    <property type="match status" value="1"/>
</dbReference>
<dbReference type="InterPro" id="IPR036291">
    <property type="entry name" value="NAD(P)-bd_dom_sf"/>
</dbReference>
<protein>
    <submittedName>
        <fullName evidence="4">Lysine 6-dehydrogenase</fullName>
    </submittedName>
</protein>
<evidence type="ECO:0000313" key="4">
    <source>
        <dbReference type="EMBL" id="CDQ42040.1"/>
    </source>
</evidence>
<dbReference type="STRING" id="1462526.BN990_04420"/>
<dbReference type="EMBL" id="CCDP010000004">
    <property type="protein sequence ID" value="CDQ42040.1"/>
    <property type="molecule type" value="Genomic_DNA"/>
</dbReference>
<organism evidence="4 5">
    <name type="scientific">Virgibacillus massiliensis</name>
    <dbReference type="NCBI Taxonomy" id="1462526"/>
    <lineage>
        <taxon>Bacteria</taxon>
        <taxon>Bacillati</taxon>
        <taxon>Bacillota</taxon>
        <taxon>Bacilli</taxon>
        <taxon>Bacillales</taxon>
        <taxon>Bacillaceae</taxon>
        <taxon>Virgibacillus</taxon>
    </lineage>
</organism>
<keyword evidence="5" id="KW-1185">Reference proteome</keyword>